<dbReference type="Proteomes" id="UP000759537">
    <property type="component" value="Unassembled WGS sequence"/>
</dbReference>
<evidence type="ECO:0000313" key="2">
    <source>
        <dbReference type="Proteomes" id="UP000759537"/>
    </source>
</evidence>
<organism evidence="1 2">
    <name type="scientific">Russula ochroleuca</name>
    <dbReference type="NCBI Taxonomy" id="152965"/>
    <lineage>
        <taxon>Eukaryota</taxon>
        <taxon>Fungi</taxon>
        <taxon>Dikarya</taxon>
        <taxon>Basidiomycota</taxon>
        <taxon>Agaricomycotina</taxon>
        <taxon>Agaricomycetes</taxon>
        <taxon>Russulales</taxon>
        <taxon>Russulaceae</taxon>
        <taxon>Russula</taxon>
    </lineage>
</organism>
<dbReference type="PANTHER" id="PTHR38846">
    <property type="entry name" value="C3H1-TYPE DOMAIN-CONTAINING PROTEIN"/>
    <property type="match status" value="1"/>
</dbReference>
<dbReference type="EMBL" id="WHVB01000025">
    <property type="protein sequence ID" value="KAF8470433.1"/>
    <property type="molecule type" value="Genomic_DNA"/>
</dbReference>
<evidence type="ECO:0000313" key="1">
    <source>
        <dbReference type="EMBL" id="KAF8470433.1"/>
    </source>
</evidence>
<gene>
    <name evidence="1" type="ORF">DFH94DRAFT_771202</name>
</gene>
<name>A0A9P5JZ81_9AGAM</name>
<dbReference type="AlphaFoldDB" id="A0A9P5JZ81"/>
<accession>A0A9P5JZ81</accession>
<sequence>MKQEFDALYGSDEHDINNWHKLCHILRIDPVPNTLKECRLAVFRKHVNLVDLVEGSREDIQIFKSEKKLSEYTRRTEKFFPKEDAADGGVLRALRRHILAPRDGHSKGRISRSVKDGR</sequence>
<dbReference type="OrthoDB" id="6105938at2759"/>
<dbReference type="PANTHER" id="PTHR38846:SF1">
    <property type="entry name" value="C3H1-TYPE DOMAIN-CONTAINING PROTEIN"/>
    <property type="match status" value="1"/>
</dbReference>
<comment type="caution">
    <text evidence="1">The sequence shown here is derived from an EMBL/GenBank/DDBJ whole genome shotgun (WGS) entry which is preliminary data.</text>
</comment>
<reference evidence="1" key="1">
    <citation type="submission" date="2019-10" db="EMBL/GenBank/DDBJ databases">
        <authorList>
            <consortium name="DOE Joint Genome Institute"/>
            <person name="Kuo A."/>
            <person name="Miyauchi S."/>
            <person name="Kiss E."/>
            <person name="Drula E."/>
            <person name="Kohler A."/>
            <person name="Sanchez-Garcia M."/>
            <person name="Andreopoulos B."/>
            <person name="Barry K.W."/>
            <person name="Bonito G."/>
            <person name="Buee M."/>
            <person name="Carver A."/>
            <person name="Chen C."/>
            <person name="Cichocki N."/>
            <person name="Clum A."/>
            <person name="Culley D."/>
            <person name="Crous P.W."/>
            <person name="Fauchery L."/>
            <person name="Girlanda M."/>
            <person name="Hayes R."/>
            <person name="Keri Z."/>
            <person name="LaButti K."/>
            <person name="Lipzen A."/>
            <person name="Lombard V."/>
            <person name="Magnuson J."/>
            <person name="Maillard F."/>
            <person name="Morin E."/>
            <person name="Murat C."/>
            <person name="Nolan M."/>
            <person name="Ohm R."/>
            <person name="Pangilinan J."/>
            <person name="Pereira M."/>
            <person name="Perotto S."/>
            <person name="Peter M."/>
            <person name="Riley R."/>
            <person name="Sitrit Y."/>
            <person name="Stielow B."/>
            <person name="Szollosi G."/>
            <person name="Zifcakova L."/>
            <person name="Stursova M."/>
            <person name="Spatafora J.W."/>
            <person name="Tedersoo L."/>
            <person name="Vaario L.-M."/>
            <person name="Yamada A."/>
            <person name="Yan M."/>
            <person name="Wang P."/>
            <person name="Xu J."/>
            <person name="Bruns T."/>
            <person name="Baldrian P."/>
            <person name="Vilgalys R."/>
            <person name="Henrissat B."/>
            <person name="Grigoriev I.V."/>
            <person name="Hibbett D."/>
            <person name="Nagy L.G."/>
            <person name="Martin F.M."/>
        </authorList>
    </citation>
    <scope>NUCLEOTIDE SEQUENCE</scope>
    <source>
        <strain evidence="1">Prilba</strain>
    </source>
</reference>
<proteinExistence type="predicted"/>
<keyword evidence="2" id="KW-1185">Reference proteome</keyword>
<protein>
    <submittedName>
        <fullName evidence="1">Uncharacterized protein</fullName>
    </submittedName>
</protein>
<reference evidence="1" key="2">
    <citation type="journal article" date="2020" name="Nat. Commun.">
        <title>Large-scale genome sequencing of mycorrhizal fungi provides insights into the early evolution of symbiotic traits.</title>
        <authorList>
            <person name="Miyauchi S."/>
            <person name="Kiss E."/>
            <person name="Kuo A."/>
            <person name="Drula E."/>
            <person name="Kohler A."/>
            <person name="Sanchez-Garcia M."/>
            <person name="Morin E."/>
            <person name="Andreopoulos B."/>
            <person name="Barry K.W."/>
            <person name="Bonito G."/>
            <person name="Buee M."/>
            <person name="Carver A."/>
            <person name="Chen C."/>
            <person name="Cichocki N."/>
            <person name="Clum A."/>
            <person name="Culley D."/>
            <person name="Crous P.W."/>
            <person name="Fauchery L."/>
            <person name="Girlanda M."/>
            <person name="Hayes R.D."/>
            <person name="Keri Z."/>
            <person name="LaButti K."/>
            <person name="Lipzen A."/>
            <person name="Lombard V."/>
            <person name="Magnuson J."/>
            <person name="Maillard F."/>
            <person name="Murat C."/>
            <person name="Nolan M."/>
            <person name="Ohm R.A."/>
            <person name="Pangilinan J."/>
            <person name="Pereira M.F."/>
            <person name="Perotto S."/>
            <person name="Peter M."/>
            <person name="Pfister S."/>
            <person name="Riley R."/>
            <person name="Sitrit Y."/>
            <person name="Stielow J.B."/>
            <person name="Szollosi G."/>
            <person name="Zifcakova L."/>
            <person name="Stursova M."/>
            <person name="Spatafora J.W."/>
            <person name="Tedersoo L."/>
            <person name="Vaario L.M."/>
            <person name="Yamada A."/>
            <person name="Yan M."/>
            <person name="Wang P."/>
            <person name="Xu J."/>
            <person name="Bruns T."/>
            <person name="Baldrian P."/>
            <person name="Vilgalys R."/>
            <person name="Dunand C."/>
            <person name="Henrissat B."/>
            <person name="Grigoriev I.V."/>
            <person name="Hibbett D."/>
            <person name="Nagy L.G."/>
            <person name="Martin F.M."/>
        </authorList>
    </citation>
    <scope>NUCLEOTIDE SEQUENCE</scope>
    <source>
        <strain evidence="1">Prilba</strain>
    </source>
</reference>